<dbReference type="Proteomes" id="UP000304953">
    <property type="component" value="Unassembled WGS sequence"/>
</dbReference>
<dbReference type="EMBL" id="SRYA01000032">
    <property type="protein sequence ID" value="TGY95240.1"/>
    <property type="molecule type" value="Genomic_DNA"/>
</dbReference>
<evidence type="ECO:0000313" key="2">
    <source>
        <dbReference type="Proteomes" id="UP000304953"/>
    </source>
</evidence>
<organism evidence="1 2">
    <name type="scientific">Petralouisia muris</name>
    <dbReference type="NCBI Taxonomy" id="3032872"/>
    <lineage>
        <taxon>Bacteria</taxon>
        <taxon>Bacillati</taxon>
        <taxon>Bacillota</taxon>
        <taxon>Clostridia</taxon>
        <taxon>Lachnospirales</taxon>
        <taxon>Lachnospiraceae</taxon>
        <taxon>Petralouisia</taxon>
    </lineage>
</organism>
<keyword evidence="2" id="KW-1185">Reference proteome</keyword>
<comment type="caution">
    <text evidence="1">The sequence shown here is derived from an EMBL/GenBank/DDBJ whole genome shotgun (WGS) entry which is preliminary data.</text>
</comment>
<reference evidence="1" key="1">
    <citation type="submission" date="2019-04" db="EMBL/GenBank/DDBJ databases">
        <title>Microbes associate with the intestines of laboratory mice.</title>
        <authorList>
            <person name="Navarre W."/>
            <person name="Wong E."/>
            <person name="Huang K."/>
            <person name="Tropini C."/>
            <person name="Ng K."/>
            <person name="Yu B."/>
        </authorList>
    </citation>
    <scope>NUCLEOTIDE SEQUENCE</scope>
    <source>
        <strain evidence="1">NM01_1-7b</strain>
    </source>
</reference>
<proteinExistence type="predicted"/>
<evidence type="ECO:0000313" key="1">
    <source>
        <dbReference type="EMBL" id="TGY95240.1"/>
    </source>
</evidence>
<gene>
    <name evidence="1" type="ORF">E5329_15805</name>
</gene>
<name>A0AC61RUR2_9FIRM</name>
<protein>
    <submittedName>
        <fullName evidence="1">Uncharacterized protein</fullName>
    </submittedName>
</protein>
<accession>A0AC61RUR2</accession>
<sequence length="250" mass="29569">MLEKLAERYAEREGLWGIEVLNEPVTELIWTYGKIQERYPAAEPEMAKGSAPNSLEFLRDFYTRAYRRIRKYLPEEKCIVIHDAFMLKSWKDFMREKEFRNVILDTHMYLMNAEGMGCEQNLKGYLNFIEDNFAKDIAEMQEYFPVICGEWSLFNSYLCGFDTKGGQSVLNGVQATEKNHLDEEEKRSVYRKLADAHLRAWEQGEGYFYWNYKLLLDTVNEEGWAGWDSWDLGKCYSLEWFPTIGGQKER</sequence>